<organism evidence="1 2">
    <name type="scientific">Cannabis sativa</name>
    <name type="common">Hemp</name>
    <name type="synonym">Marijuana</name>
    <dbReference type="NCBI Taxonomy" id="3483"/>
    <lineage>
        <taxon>Eukaryota</taxon>
        <taxon>Viridiplantae</taxon>
        <taxon>Streptophyta</taxon>
        <taxon>Embryophyta</taxon>
        <taxon>Tracheophyta</taxon>
        <taxon>Spermatophyta</taxon>
        <taxon>Magnoliopsida</taxon>
        <taxon>eudicotyledons</taxon>
        <taxon>Gunneridae</taxon>
        <taxon>Pentapetalae</taxon>
        <taxon>rosids</taxon>
        <taxon>fabids</taxon>
        <taxon>Rosales</taxon>
        <taxon>Cannabaceae</taxon>
        <taxon>Cannabis</taxon>
    </lineage>
</organism>
<proteinExistence type="predicted"/>
<name>A0A803PJJ2_CANSA</name>
<dbReference type="Gramene" id="evm.model.04.99">
    <property type="protein sequence ID" value="cds.evm.model.04.99"/>
    <property type="gene ID" value="evm.TU.04.99"/>
</dbReference>
<sequence>MSEKILTQMVGCNTTVEISYNLEEYYLTQNRAKISQFRIQLRKTKLVDTLNDYILKIMHLVDSLASICHVLSTQDHIETIFNVESMLMAKEVRNEINDFELDIAKLEVNPAVGYLMFGSYPSPLCNSYGFLPPPLYPPFSKLLKHSRGGFRGTSLGGRRSSKLKPF</sequence>
<dbReference type="EMBL" id="UZAU01000358">
    <property type="status" value="NOT_ANNOTATED_CDS"/>
    <property type="molecule type" value="Genomic_DNA"/>
</dbReference>
<dbReference type="AlphaFoldDB" id="A0A803PJJ2"/>
<protein>
    <submittedName>
        <fullName evidence="1">Uncharacterized protein</fullName>
    </submittedName>
</protein>
<evidence type="ECO:0000313" key="2">
    <source>
        <dbReference type="Proteomes" id="UP000596661"/>
    </source>
</evidence>
<accession>A0A803PJJ2</accession>
<reference evidence="1" key="2">
    <citation type="submission" date="2021-03" db="UniProtKB">
        <authorList>
            <consortium name="EnsemblPlants"/>
        </authorList>
    </citation>
    <scope>IDENTIFICATION</scope>
</reference>
<reference evidence="1" key="1">
    <citation type="submission" date="2018-11" db="EMBL/GenBank/DDBJ databases">
        <authorList>
            <person name="Grassa J C."/>
        </authorList>
    </citation>
    <scope>NUCLEOTIDE SEQUENCE [LARGE SCALE GENOMIC DNA]</scope>
</reference>
<evidence type="ECO:0000313" key="1">
    <source>
        <dbReference type="EnsemblPlants" id="cds.evm.model.04.99"/>
    </source>
</evidence>
<dbReference type="Proteomes" id="UP000596661">
    <property type="component" value="Chromosome 4"/>
</dbReference>
<keyword evidence="2" id="KW-1185">Reference proteome</keyword>
<dbReference type="EnsemblPlants" id="evm.model.04.99">
    <property type="protein sequence ID" value="cds.evm.model.04.99"/>
    <property type="gene ID" value="evm.TU.04.99"/>
</dbReference>